<proteinExistence type="predicted"/>
<evidence type="ECO:0000313" key="2">
    <source>
        <dbReference type="Proteomes" id="UP001589590"/>
    </source>
</evidence>
<organism evidence="1 2">
    <name type="scientific">Algibacter miyuki</name>
    <dbReference type="NCBI Taxonomy" id="1306933"/>
    <lineage>
        <taxon>Bacteria</taxon>
        <taxon>Pseudomonadati</taxon>
        <taxon>Bacteroidota</taxon>
        <taxon>Flavobacteriia</taxon>
        <taxon>Flavobacteriales</taxon>
        <taxon>Flavobacteriaceae</taxon>
        <taxon>Algibacter</taxon>
    </lineage>
</organism>
<dbReference type="Proteomes" id="UP001589590">
    <property type="component" value="Unassembled WGS sequence"/>
</dbReference>
<comment type="caution">
    <text evidence="1">The sequence shown here is derived from an EMBL/GenBank/DDBJ whole genome shotgun (WGS) entry which is preliminary data.</text>
</comment>
<dbReference type="RefSeq" id="WP_290270879.1">
    <property type="nucleotide sequence ID" value="NZ_JAUFQP010000010.1"/>
</dbReference>
<keyword evidence="2" id="KW-1185">Reference proteome</keyword>
<dbReference type="EMBL" id="JBHMFA010000035">
    <property type="protein sequence ID" value="MFB9106850.1"/>
    <property type="molecule type" value="Genomic_DNA"/>
</dbReference>
<accession>A0ABV5H6D9</accession>
<evidence type="ECO:0000313" key="1">
    <source>
        <dbReference type="EMBL" id="MFB9106850.1"/>
    </source>
</evidence>
<name>A0ABV5H6D9_9FLAO</name>
<sequence length="196" mass="23135">MPELENTKMLNRVILIDRKGFDSELKDQQCHFEILSKPMILNDTIFKLIDQNERLPKQQFQFVLEKYLEHVNFVLYVSDWMENHVELDIPNLREDTKNTFISQTKVFLKHVEDLKSHIIIPNKLLKNQEVNVLKFIENNLTEVKSELNIITDSERSNDLLKNVETPKLLKKKSPLITEEDAEAFLLETVFQIGKEI</sequence>
<protein>
    <submittedName>
        <fullName evidence="1">Uncharacterized protein</fullName>
    </submittedName>
</protein>
<reference evidence="1 2" key="1">
    <citation type="submission" date="2024-09" db="EMBL/GenBank/DDBJ databases">
        <authorList>
            <person name="Sun Q."/>
            <person name="Mori K."/>
        </authorList>
    </citation>
    <scope>NUCLEOTIDE SEQUENCE [LARGE SCALE GENOMIC DNA]</scope>
    <source>
        <strain evidence="1 2">CECT 8300</strain>
    </source>
</reference>
<gene>
    <name evidence="1" type="ORF">ACFFU1_18220</name>
</gene>